<gene>
    <name evidence="1" type="ORF">GSOID_T00018976001</name>
</gene>
<dbReference type="AlphaFoldDB" id="E4Y5X5"/>
<sequence>MRFWKATFLSVCLSENKFTHRDPGEPCLKGVTVQNMPGWEGNYFLDGKSDNGHPVYQKETDWWLFEINEWKDYGTVLTELE</sequence>
<reference evidence="1" key="1">
    <citation type="journal article" date="2010" name="Science">
        <title>Plasticity of animal genome architecture unmasked by rapid evolution of a pelagic tunicate.</title>
        <authorList>
            <person name="Denoeud F."/>
            <person name="Henriet S."/>
            <person name="Mungpakdee S."/>
            <person name="Aury J.M."/>
            <person name="Da Silva C."/>
            <person name="Brinkmann H."/>
            <person name="Mikhaleva J."/>
            <person name="Olsen L.C."/>
            <person name="Jubin C."/>
            <person name="Canestro C."/>
            <person name="Bouquet J.M."/>
            <person name="Danks G."/>
            <person name="Poulain J."/>
            <person name="Campsteijn C."/>
            <person name="Adamski M."/>
            <person name="Cross I."/>
            <person name="Yadetie F."/>
            <person name="Muffato M."/>
            <person name="Louis A."/>
            <person name="Butcher S."/>
            <person name="Tsagkogeorga G."/>
            <person name="Konrad A."/>
            <person name="Singh S."/>
            <person name="Jensen M.F."/>
            <person name="Cong E.H."/>
            <person name="Eikeseth-Otteraa H."/>
            <person name="Noel B."/>
            <person name="Anthouard V."/>
            <person name="Porcel B.M."/>
            <person name="Kachouri-Lafond R."/>
            <person name="Nishino A."/>
            <person name="Ugolini M."/>
            <person name="Chourrout P."/>
            <person name="Nishida H."/>
            <person name="Aasland R."/>
            <person name="Huzurbazar S."/>
            <person name="Westhof E."/>
            <person name="Delsuc F."/>
            <person name="Lehrach H."/>
            <person name="Reinhardt R."/>
            <person name="Weissenbach J."/>
            <person name="Roy S.W."/>
            <person name="Artiguenave F."/>
            <person name="Postlethwait J.H."/>
            <person name="Manak J.R."/>
            <person name="Thompson E.M."/>
            <person name="Jaillon O."/>
            <person name="Du Pasquier L."/>
            <person name="Boudinot P."/>
            <person name="Liberles D.A."/>
            <person name="Volff J.N."/>
            <person name="Philippe H."/>
            <person name="Lenhard B."/>
            <person name="Roest Crollius H."/>
            <person name="Wincker P."/>
            <person name="Chourrout D."/>
        </authorList>
    </citation>
    <scope>NUCLEOTIDE SEQUENCE [LARGE SCALE GENOMIC DNA]</scope>
</reference>
<organism evidence="1">
    <name type="scientific">Oikopleura dioica</name>
    <name type="common">Tunicate</name>
    <dbReference type="NCBI Taxonomy" id="34765"/>
    <lineage>
        <taxon>Eukaryota</taxon>
        <taxon>Metazoa</taxon>
        <taxon>Chordata</taxon>
        <taxon>Tunicata</taxon>
        <taxon>Appendicularia</taxon>
        <taxon>Copelata</taxon>
        <taxon>Oikopleuridae</taxon>
        <taxon>Oikopleura</taxon>
    </lineage>
</organism>
<accession>E4Y5X5</accession>
<name>E4Y5X5_OIKDI</name>
<dbReference type="Proteomes" id="UP000011014">
    <property type="component" value="Unassembled WGS sequence"/>
</dbReference>
<protein>
    <submittedName>
        <fullName evidence="1">Uncharacterized protein</fullName>
    </submittedName>
</protein>
<dbReference type="EMBL" id="FN654290">
    <property type="protein sequence ID" value="CBY31025.1"/>
    <property type="molecule type" value="Genomic_DNA"/>
</dbReference>
<evidence type="ECO:0000313" key="1">
    <source>
        <dbReference type="EMBL" id="CBY31025.1"/>
    </source>
</evidence>
<proteinExistence type="predicted"/>